<dbReference type="PANTHER" id="PTHR24220">
    <property type="entry name" value="IMPORT ATP-BINDING PROTEIN"/>
    <property type="match status" value="1"/>
</dbReference>
<feature type="domain" description="ABC transporter" evidence="4">
    <location>
        <begin position="16"/>
        <end position="237"/>
    </location>
</feature>
<keyword evidence="1" id="KW-0547">Nucleotide-binding</keyword>
<dbReference type="InterPro" id="IPR003593">
    <property type="entry name" value="AAA+_ATPase"/>
</dbReference>
<dbReference type="Gene3D" id="3.40.50.300">
    <property type="entry name" value="P-loop containing nucleotide triphosphate hydrolases"/>
    <property type="match status" value="2"/>
</dbReference>
<organism evidence="5 6">
    <name type="scientific">Sulfidibacter corallicola</name>
    <dbReference type="NCBI Taxonomy" id="2818388"/>
    <lineage>
        <taxon>Bacteria</taxon>
        <taxon>Pseudomonadati</taxon>
        <taxon>Acidobacteriota</taxon>
        <taxon>Holophagae</taxon>
        <taxon>Acanthopleuribacterales</taxon>
        <taxon>Acanthopleuribacteraceae</taxon>
        <taxon>Sulfidibacter</taxon>
    </lineage>
</organism>
<evidence type="ECO:0000313" key="5">
    <source>
        <dbReference type="EMBL" id="QTD50940.1"/>
    </source>
</evidence>
<dbReference type="Pfam" id="PF00005">
    <property type="entry name" value="ABC_tran"/>
    <property type="match status" value="2"/>
</dbReference>
<dbReference type="InterPro" id="IPR015854">
    <property type="entry name" value="ABC_transpr_LolD-like"/>
</dbReference>
<proteinExistence type="predicted"/>
<feature type="region of interest" description="Disordered" evidence="3">
    <location>
        <begin position="265"/>
        <end position="299"/>
    </location>
</feature>
<dbReference type="InterPro" id="IPR003439">
    <property type="entry name" value="ABC_transporter-like_ATP-bd"/>
</dbReference>
<evidence type="ECO:0000259" key="4">
    <source>
        <dbReference type="PROSITE" id="PS50893"/>
    </source>
</evidence>
<dbReference type="RefSeq" id="WP_237381077.1">
    <property type="nucleotide sequence ID" value="NZ_CP071793.1"/>
</dbReference>
<dbReference type="GO" id="GO:0005886">
    <property type="term" value="C:plasma membrane"/>
    <property type="evidence" value="ECO:0007669"/>
    <property type="project" value="TreeGrafter"/>
</dbReference>
<evidence type="ECO:0000313" key="6">
    <source>
        <dbReference type="Proteomes" id="UP000663929"/>
    </source>
</evidence>
<feature type="domain" description="ABC transporter" evidence="4">
    <location>
        <begin position="307"/>
        <end position="519"/>
    </location>
</feature>
<dbReference type="PROSITE" id="PS50893">
    <property type="entry name" value="ABC_TRANSPORTER_2"/>
    <property type="match status" value="2"/>
</dbReference>
<dbReference type="AlphaFoldDB" id="A0A8A4TN15"/>
<keyword evidence="6" id="KW-1185">Reference proteome</keyword>
<dbReference type="SUPFAM" id="SSF52540">
    <property type="entry name" value="P-loop containing nucleoside triphosphate hydrolases"/>
    <property type="match status" value="2"/>
</dbReference>
<gene>
    <name evidence="5" type="ORF">J3U87_00595</name>
</gene>
<accession>A0A8A4TN15</accession>
<dbReference type="InterPro" id="IPR017871">
    <property type="entry name" value="ABC_transporter-like_CS"/>
</dbReference>
<dbReference type="PANTHER" id="PTHR24220:SF676">
    <property type="entry name" value="OLIGOPEPTIDE TRANSPORT ATP-BINDING PROTEIN AMIE"/>
    <property type="match status" value="1"/>
</dbReference>
<dbReference type="GO" id="GO:0005524">
    <property type="term" value="F:ATP binding"/>
    <property type="evidence" value="ECO:0007669"/>
    <property type="project" value="UniProtKB-KW"/>
</dbReference>
<name>A0A8A4TN15_SULCO</name>
<keyword evidence="2 5" id="KW-0067">ATP-binding</keyword>
<evidence type="ECO:0000256" key="1">
    <source>
        <dbReference type="ARBA" id="ARBA00022741"/>
    </source>
</evidence>
<dbReference type="Proteomes" id="UP000663929">
    <property type="component" value="Chromosome"/>
</dbReference>
<protein>
    <submittedName>
        <fullName evidence="5">ABC transporter ATP-binding protein</fullName>
    </submittedName>
</protein>
<evidence type="ECO:0000256" key="2">
    <source>
        <dbReference type="ARBA" id="ARBA00022840"/>
    </source>
</evidence>
<dbReference type="PROSITE" id="PS00211">
    <property type="entry name" value="ABC_TRANSPORTER_1"/>
    <property type="match status" value="1"/>
</dbReference>
<dbReference type="EMBL" id="CP071793">
    <property type="protein sequence ID" value="QTD50940.1"/>
    <property type="molecule type" value="Genomic_DNA"/>
</dbReference>
<evidence type="ECO:0000256" key="3">
    <source>
        <dbReference type="SAM" id="MobiDB-lite"/>
    </source>
</evidence>
<dbReference type="InterPro" id="IPR027417">
    <property type="entry name" value="P-loop_NTPase"/>
</dbReference>
<dbReference type="KEGG" id="scor:J3U87_00595"/>
<dbReference type="GO" id="GO:0022857">
    <property type="term" value="F:transmembrane transporter activity"/>
    <property type="evidence" value="ECO:0007669"/>
    <property type="project" value="TreeGrafter"/>
</dbReference>
<dbReference type="SMART" id="SM00382">
    <property type="entry name" value="AAA"/>
    <property type="match status" value="2"/>
</dbReference>
<reference evidence="5" key="1">
    <citation type="submission" date="2021-03" db="EMBL/GenBank/DDBJ databases">
        <title>Acanthopleuribacteraceae sp. M133.</title>
        <authorList>
            <person name="Wang G."/>
        </authorList>
    </citation>
    <scope>NUCLEOTIDE SEQUENCE</scope>
    <source>
        <strain evidence="5">M133</strain>
    </source>
</reference>
<feature type="compositionally biased region" description="Basic and acidic residues" evidence="3">
    <location>
        <begin position="265"/>
        <end position="276"/>
    </location>
</feature>
<sequence length="519" mass="56392">MVDVERDQLPPDAETVAVPAFRRHSGSGRKVLDTEPFVFRAGETVAITGPSGSGKSLFLKCLFGWAGGTEPEAAFAPSSGACLLIQDPAGGLTPALTIGAHFREVMPGRGTAARALELLGELGLTGEDLLQRFPASFSGGERQRIMLALVLARQPRWLFCDEPAASLDAESERRLFALLRSRLLSKGCTLVFVTHQLDLIRAYADRVLVFHRGRHLFEGASVDFFESARHPYHRALLAAANRLGGMVPVPNWEDRAMIARDAAPRMEAAETPERDPAVPLASDDAGTAEVASDAGSESGGEVDDLVLRGRGLGLAYGSRWLFRDLDLDFHPGQWTWLMGPSGCGKTSLARMLAGLPVRGTCHGTLSLSHQAISFDWRRRAEAQLRAVQLLVQHGDAAFNPAVPVAQQLAWAFDSQTKPAVPEWTCTALLARLGLADLDLAQPPSAFSMGERQRLQLCRAFAMRPRLLIGDELLAALDIEARFELLALLTEYQQAFQAAVLLITHDRELCAAHPGRVLQF</sequence>
<dbReference type="GO" id="GO:0016887">
    <property type="term" value="F:ATP hydrolysis activity"/>
    <property type="evidence" value="ECO:0007669"/>
    <property type="project" value="InterPro"/>
</dbReference>